<evidence type="ECO:0000313" key="2">
    <source>
        <dbReference type="EMBL" id="KDR20037.1"/>
    </source>
</evidence>
<proteinExistence type="predicted"/>
<dbReference type="EMBL" id="KK852621">
    <property type="protein sequence ID" value="KDR20037.1"/>
    <property type="molecule type" value="Genomic_DNA"/>
</dbReference>
<dbReference type="InParanoid" id="A0A067R8S4"/>
<reference evidence="2 3" key="1">
    <citation type="journal article" date="2014" name="Nat. Commun.">
        <title>Molecular traces of alternative social organization in a termite genome.</title>
        <authorList>
            <person name="Terrapon N."/>
            <person name="Li C."/>
            <person name="Robertson H.M."/>
            <person name="Ji L."/>
            <person name="Meng X."/>
            <person name="Booth W."/>
            <person name="Chen Z."/>
            <person name="Childers C.P."/>
            <person name="Glastad K.M."/>
            <person name="Gokhale K."/>
            <person name="Gowin J."/>
            <person name="Gronenberg W."/>
            <person name="Hermansen R.A."/>
            <person name="Hu H."/>
            <person name="Hunt B.G."/>
            <person name="Huylmans A.K."/>
            <person name="Khalil S.M."/>
            <person name="Mitchell R.D."/>
            <person name="Munoz-Torres M.C."/>
            <person name="Mustard J.A."/>
            <person name="Pan H."/>
            <person name="Reese J.T."/>
            <person name="Scharf M.E."/>
            <person name="Sun F."/>
            <person name="Vogel H."/>
            <person name="Xiao J."/>
            <person name="Yang W."/>
            <person name="Yang Z."/>
            <person name="Yang Z."/>
            <person name="Zhou J."/>
            <person name="Zhu J."/>
            <person name="Brent C.S."/>
            <person name="Elsik C.G."/>
            <person name="Goodisman M.A."/>
            <person name="Liberles D.A."/>
            <person name="Roe R.M."/>
            <person name="Vargo E.L."/>
            <person name="Vilcinskas A."/>
            <person name="Wang J."/>
            <person name="Bornberg-Bauer E."/>
            <person name="Korb J."/>
            <person name="Zhang G."/>
            <person name="Liebig J."/>
        </authorList>
    </citation>
    <scope>NUCLEOTIDE SEQUENCE [LARGE SCALE GENOMIC DNA]</scope>
    <source>
        <tissue evidence="2">Whole organism</tissue>
    </source>
</reference>
<organism evidence="2 3">
    <name type="scientific">Zootermopsis nevadensis</name>
    <name type="common">Dampwood termite</name>
    <dbReference type="NCBI Taxonomy" id="136037"/>
    <lineage>
        <taxon>Eukaryota</taxon>
        <taxon>Metazoa</taxon>
        <taxon>Ecdysozoa</taxon>
        <taxon>Arthropoda</taxon>
        <taxon>Hexapoda</taxon>
        <taxon>Insecta</taxon>
        <taxon>Pterygota</taxon>
        <taxon>Neoptera</taxon>
        <taxon>Polyneoptera</taxon>
        <taxon>Dictyoptera</taxon>
        <taxon>Blattodea</taxon>
        <taxon>Blattoidea</taxon>
        <taxon>Termitoidae</taxon>
        <taxon>Termopsidae</taxon>
        <taxon>Zootermopsis</taxon>
    </lineage>
</organism>
<protein>
    <submittedName>
        <fullName evidence="2">Uncharacterized protein</fullName>
    </submittedName>
</protein>
<dbReference type="STRING" id="136037.A0A067R8S4"/>
<sequence length="204" mass="22771">MDELTCGGDPMMIPEDEALVDGSELDQYLPPGGQQSHYLYHNSAPPPHHLWSIHKPPSEENPIEPQESNNSHTKHTKRCIETSATLEYPYNNSDDPLALQPPPLVRYHELQPSSTLIKTEREVYHQGVPNTVSTSSAPTMSYHPSLPLVPTPNYYNSGTGNSTMSAPHGQYLQSLPSYHQYFQQRGSTVFGNSADTAWSNYSYV</sequence>
<keyword evidence="3" id="KW-1185">Reference proteome</keyword>
<name>A0A067R8S4_ZOONE</name>
<evidence type="ECO:0000313" key="3">
    <source>
        <dbReference type="Proteomes" id="UP000027135"/>
    </source>
</evidence>
<accession>A0A067R8S4</accession>
<dbReference type="AlphaFoldDB" id="A0A067R8S4"/>
<feature type="region of interest" description="Disordered" evidence="1">
    <location>
        <begin position="42"/>
        <end position="75"/>
    </location>
</feature>
<evidence type="ECO:0000256" key="1">
    <source>
        <dbReference type="SAM" id="MobiDB-lite"/>
    </source>
</evidence>
<dbReference type="Proteomes" id="UP000027135">
    <property type="component" value="Unassembled WGS sequence"/>
</dbReference>
<gene>
    <name evidence="2" type="ORF">L798_05272</name>
</gene>